<protein>
    <submittedName>
        <fullName evidence="1">Predicted protein</fullName>
    </submittedName>
</protein>
<reference evidence="1 2" key="1">
    <citation type="journal article" date="2008" name="Nature">
        <title>The genome of Laccaria bicolor provides insights into mycorrhizal symbiosis.</title>
        <authorList>
            <person name="Martin F."/>
            <person name="Aerts A."/>
            <person name="Ahren D."/>
            <person name="Brun A."/>
            <person name="Danchin E.G.J."/>
            <person name="Duchaussoy F."/>
            <person name="Gibon J."/>
            <person name="Kohler A."/>
            <person name="Lindquist E."/>
            <person name="Pereda V."/>
            <person name="Salamov A."/>
            <person name="Shapiro H.J."/>
            <person name="Wuyts J."/>
            <person name="Blaudez D."/>
            <person name="Buee M."/>
            <person name="Brokstein P."/>
            <person name="Canbaeck B."/>
            <person name="Cohen D."/>
            <person name="Courty P.E."/>
            <person name="Coutinho P.M."/>
            <person name="Delaruelle C."/>
            <person name="Detter J.C."/>
            <person name="Deveau A."/>
            <person name="DiFazio S."/>
            <person name="Duplessis S."/>
            <person name="Fraissinet-Tachet L."/>
            <person name="Lucic E."/>
            <person name="Frey-Klett P."/>
            <person name="Fourrey C."/>
            <person name="Feussner I."/>
            <person name="Gay G."/>
            <person name="Grimwood J."/>
            <person name="Hoegger P.J."/>
            <person name="Jain P."/>
            <person name="Kilaru S."/>
            <person name="Labbe J."/>
            <person name="Lin Y.C."/>
            <person name="Legue V."/>
            <person name="Le Tacon F."/>
            <person name="Marmeisse R."/>
            <person name="Melayah D."/>
            <person name="Montanini B."/>
            <person name="Muratet M."/>
            <person name="Nehls U."/>
            <person name="Niculita-Hirzel H."/>
            <person name="Oudot-Le Secq M.P."/>
            <person name="Peter M."/>
            <person name="Quesneville H."/>
            <person name="Rajashekar B."/>
            <person name="Reich M."/>
            <person name="Rouhier N."/>
            <person name="Schmutz J."/>
            <person name="Yin T."/>
            <person name="Chalot M."/>
            <person name="Henrissat B."/>
            <person name="Kuees U."/>
            <person name="Lucas S."/>
            <person name="Van de Peer Y."/>
            <person name="Podila G.K."/>
            <person name="Polle A."/>
            <person name="Pukkila P.J."/>
            <person name="Richardson P.M."/>
            <person name="Rouze P."/>
            <person name="Sanders I.R."/>
            <person name="Stajich J.E."/>
            <person name="Tunlid A."/>
            <person name="Tuskan G."/>
            <person name="Grigoriev I.V."/>
        </authorList>
    </citation>
    <scope>NUCLEOTIDE SEQUENCE [LARGE SCALE GENOMIC DNA]</scope>
    <source>
        <strain evidence="2">S238N-H82 / ATCC MYA-4686</strain>
    </source>
</reference>
<evidence type="ECO:0000313" key="2">
    <source>
        <dbReference type="Proteomes" id="UP000001194"/>
    </source>
</evidence>
<proteinExistence type="predicted"/>
<dbReference type="OrthoDB" id="1607513at2759"/>
<organism evidence="2">
    <name type="scientific">Laccaria bicolor (strain S238N-H82 / ATCC MYA-4686)</name>
    <name type="common">Bicoloured deceiver</name>
    <name type="synonym">Laccaria laccata var. bicolor</name>
    <dbReference type="NCBI Taxonomy" id="486041"/>
    <lineage>
        <taxon>Eukaryota</taxon>
        <taxon>Fungi</taxon>
        <taxon>Dikarya</taxon>
        <taxon>Basidiomycota</taxon>
        <taxon>Agaricomycotina</taxon>
        <taxon>Agaricomycetes</taxon>
        <taxon>Agaricomycetidae</taxon>
        <taxon>Agaricales</taxon>
        <taxon>Agaricineae</taxon>
        <taxon>Hydnangiaceae</taxon>
        <taxon>Laccaria</taxon>
    </lineage>
</organism>
<gene>
    <name evidence="1" type="ORF">LACBIDRAFT_310350</name>
</gene>
<accession>B0DU56</accession>
<keyword evidence="2" id="KW-1185">Reference proteome</keyword>
<name>B0DU56_LACBS</name>
<sequence>MHKLIIKAWEAYFKDLKQELADAPGQISYMGDIWPTKAQYPYLAITTHWIHRDKSTKGLQLCSALIAFHCL</sequence>
<dbReference type="GeneID" id="6083151"/>
<dbReference type="HOGENOM" id="CLU_155624_0_0_1"/>
<dbReference type="InParanoid" id="B0DU56"/>
<dbReference type="RefSeq" id="XP_001887498.1">
    <property type="nucleotide sequence ID" value="XM_001887463.1"/>
</dbReference>
<dbReference type="AlphaFoldDB" id="B0DU56"/>
<evidence type="ECO:0000313" key="1">
    <source>
        <dbReference type="EMBL" id="EDR01888.1"/>
    </source>
</evidence>
<dbReference type="KEGG" id="lbc:LACBIDRAFT_310350"/>
<dbReference type="EMBL" id="DS547135">
    <property type="protein sequence ID" value="EDR01888.1"/>
    <property type="molecule type" value="Genomic_DNA"/>
</dbReference>
<dbReference type="Proteomes" id="UP000001194">
    <property type="component" value="Unassembled WGS sequence"/>
</dbReference>